<name>A0A238BVM4_9BILA</name>
<evidence type="ECO:0000256" key="1">
    <source>
        <dbReference type="SAM" id="MobiDB-lite"/>
    </source>
</evidence>
<dbReference type="EMBL" id="KZ269994">
    <property type="protein sequence ID" value="OZC09387.1"/>
    <property type="molecule type" value="Genomic_DNA"/>
</dbReference>
<protein>
    <submittedName>
        <fullName evidence="2">Uncharacterized protein</fullName>
    </submittedName>
</protein>
<feature type="compositionally biased region" description="Basic residues" evidence="1">
    <location>
        <begin position="40"/>
        <end position="60"/>
    </location>
</feature>
<dbReference type="Proteomes" id="UP000242913">
    <property type="component" value="Unassembled WGS sequence"/>
</dbReference>
<keyword evidence="3" id="KW-1185">Reference proteome</keyword>
<evidence type="ECO:0000313" key="3">
    <source>
        <dbReference type="Proteomes" id="UP000242913"/>
    </source>
</evidence>
<sequence length="110" mass="13493">MRRIWNIFISNMGPLESKHAKHRRQSDTISEREKKSFLSKLRKRLLQRHASSCRHNRKRSSASNRKTEKSHRSYFSEDHQIQHQKRNSEERRSKRQRSEKEQKKLQKGER</sequence>
<accession>A0A238BVM4</accession>
<dbReference type="AlphaFoldDB" id="A0A238BVM4"/>
<feature type="compositionally biased region" description="Basic and acidic residues" evidence="1">
    <location>
        <begin position="65"/>
        <end position="110"/>
    </location>
</feature>
<evidence type="ECO:0000313" key="2">
    <source>
        <dbReference type="EMBL" id="OZC09387.1"/>
    </source>
</evidence>
<gene>
    <name evidence="2" type="ORF">X798_03548</name>
</gene>
<feature type="non-terminal residue" evidence="2">
    <location>
        <position position="110"/>
    </location>
</feature>
<organism evidence="2 3">
    <name type="scientific">Onchocerca flexuosa</name>
    <dbReference type="NCBI Taxonomy" id="387005"/>
    <lineage>
        <taxon>Eukaryota</taxon>
        <taxon>Metazoa</taxon>
        <taxon>Ecdysozoa</taxon>
        <taxon>Nematoda</taxon>
        <taxon>Chromadorea</taxon>
        <taxon>Rhabditida</taxon>
        <taxon>Spirurina</taxon>
        <taxon>Spiruromorpha</taxon>
        <taxon>Filarioidea</taxon>
        <taxon>Onchocercidae</taxon>
        <taxon>Onchocerca</taxon>
    </lineage>
</organism>
<reference evidence="2 3" key="1">
    <citation type="submission" date="2015-12" db="EMBL/GenBank/DDBJ databases">
        <title>Draft genome of the nematode, Onchocerca flexuosa.</title>
        <authorList>
            <person name="Mitreva M."/>
        </authorList>
    </citation>
    <scope>NUCLEOTIDE SEQUENCE [LARGE SCALE GENOMIC DNA]</scope>
    <source>
        <strain evidence="2">Red Deer</strain>
    </source>
</reference>
<proteinExistence type="predicted"/>
<feature type="compositionally biased region" description="Basic and acidic residues" evidence="1">
    <location>
        <begin position="25"/>
        <end position="36"/>
    </location>
</feature>
<feature type="region of interest" description="Disordered" evidence="1">
    <location>
        <begin position="9"/>
        <end position="110"/>
    </location>
</feature>